<gene>
    <name evidence="3" type="ORF">JX265_003341</name>
</gene>
<comment type="caution">
    <text evidence="3">The sequence shown here is derived from an EMBL/GenBank/DDBJ whole genome shotgun (WGS) entry which is preliminary data.</text>
</comment>
<evidence type="ECO:0000313" key="3">
    <source>
        <dbReference type="EMBL" id="KAI1877333.1"/>
    </source>
</evidence>
<evidence type="ECO:0000256" key="1">
    <source>
        <dbReference type="SAM" id="MobiDB-lite"/>
    </source>
</evidence>
<feature type="transmembrane region" description="Helical" evidence="2">
    <location>
        <begin position="232"/>
        <end position="253"/>
    </location>
</feature>
<dbReference type="EMBL" id="JAFIMR010000006">
    <property type="protein sequence ID" value="KAI1877333.1"/>
    <property type="molecule type" value="Genomic_DNA"/>
</dbReference>
<keyword evidence="2" id="KW-0812">Transmembrane</keyword>
<keyword evidence="2" id="KW-0472">Membrane</keyword>
<accession>A0A9P9WS12</accession>
<reference evidence="3" key="1">
    <citation type="submission" date="2021-03" db="EMBL/GenBank/DDBJ databases">
        <title>Revisited historic fungal species revealed as producer of novel bioactive compounds through whole genome sequencing and comparative genomics.</title>
        <authorList>
            <person name="Vignolle G.A."/>
            <person name="Hochenegger N."/>
            <person name="Mach R.L."/>
            <person name="Mach-Aigner A.R."/>
            <person name="Javad Rahimi M."/>
            <person name="Salim K.A."/>
            <person name="Chan C.M."/>
            <person name="Lim L.B.L."/>
            <person name="Cai F."/>
            <person name="Druzhinina I.S."/>
            <person name="U'Ren J.M."/>
            <person name="Derntl C."/>
        </authorList>
    </citation>
    <scope>NUCLEOTIDE SEQUENCE</scope>
    <source>
        <strain evidence="3">TUCIM 5799</strain>
    </source>
</reference>
<proteinExistence type="predicted"/>
<feature type="transmembrane region" description="Helical" evidence="2">
    <location>
        <begin position="778"/>
        <end position="800"/>
    </location>
</feature>
<dbReference type="AlphaFoldDB" id="A0A9P9WS12"/>
<keyword evidence="2" id="KW-1133">Transmembrane helix</keyword>
<name>A0A9P9WS12_9PEZI</name>
<feature type="transmembrane region" description="Helical" evidence="2">
    <location>
        <begin position="293"/>
        <end position="314"/>
    </location>
</feature>
<keyword evidence="4" id="KW-1185">Reference proteome</keyword>
<evidence type="ECO:0000313" key="4">
    <source>
        <dbReference type="Proteomes" id="UP000829685"/>
    </source>
</evidence>
<feature type="region of interest" description="Disordered" evidence="1">
    <location>
        <begin position="353"/>
        <end position="373"/>
    </location>
</feature>
<sequence>MRADAAHPIRMCGDKPDNLQSPIYLRIVVGAALHQGYVLTCESTTFTGWLHVTLQDGIGTFSKTSVCAGEDARNGAVITPRLGQGCTTAVAAGWYAGTSLEQFGYCLTNSERVMDSSRLLSPLTPSTAFTFSPSENVYPKTDCAESTTEYIGSRSSDTYPLPRRPRPWWKAIGTIGSLTLCLSFIVTVAALGFLVFLWTGDKSLEGKNAPDLWRTIMLHDWATPAITFTTQVIRAAVGLQVSICTGFVAAILFERAEVTLWQVAPYSILRSVTASPADLMNLIMFGERPKRRWLSMPIILFGLMTLFFMAIQWASTILVLDLGDATLVQKVPIIQNITLGPEIGYTGKEALEGSRKKPDGGLLDPPMAQASQSDYTSRPQFFSPFGEIGSEFQLPDKNGVSETGVIQRAFIPFLNSSDRIALRDYIGYTTIFDSRVACLRPPFKSAYRMRNALAGQLDLSDLPKDHDLPRRTDKCEEDIIHSKKNCSSSFFSCSTYIRSREGRDNETTFACHLDLPLNNTAFDAPLFNLASQYSVDKSFLIFNFTGAANNDRYSNYFESNESITLTNPRGEGEWTTYDIGKNGTVTASLCFSSFVVEFSEVHLTSPTMLTEPAMSFNLDTKMWDTIQVRKRLDALQEEIGFDDRGIMRMKRLNLTKSLATNEPLYTMQLLDLVRLASSAYRQGNVSIPMCAGCHTIEDNSTLASVSGFQVHKPMHPQYSSLFQQTLQETGRPARALSAILIILAQNSYYDALSLSDARQEVTTLSAVPVRVPVRFNGLNAVACIVVVELFCVVAITALFLRRTRFSMQGNFWQVVSQIVCEETWPILEQSSDLQDKEVVHLLQQQGDGATQVSVTRSINTGRPEVVRRRNLG</sequence>
<organism evidence="3 4">
    <name type="scientific">Neoarthrinium moseri</name>
    <dbReference type="NCBI Taxonomy" id="1658444"/>
    <lineage>
        <taxon>Eukaryota</taxon>
        <taxon>Fungi</taxon>
        <taxon>Dikarya</taxon>
        <taxon>Ascomycota</taxon>
        <taxon>Pezizomycotina</taxon>
        <taxon>Sordariomycetes</taxon>
        <taxon>Xylariomycetidae</taxon>
        <taxon>Amphisphaeriales</taxon>
        <taxon>Apiosporaceae</taxon>
        <taxon>Neoarthrinium</taxon>
    </lineage>
</organism>
<dbReference type="Proteomes" id="UP000829685">
    <property type="component" value="Unassembled WGS sequence"/>
</dbReference>
<feature type="transmembrane region" description="Helical" evidence="2">
    <location>
        <begin position="171"/>
        <end position="198"/>
    </location>
</feature>
<protein>
    <submittedName>
        <fullName evidence="3">Uncharacterized protein</fullName>
    </submittedName>
</protein>
<evidence type="ECO:0000256" key="2">
    <source>
        <dbReference type="SAM" id="Phobius"/>
    </source>
</evidence>